<evidence type="ECO:0000256" key="7">
    <source>
        <dbReference type="ARBA" id="ARBA00022448"/>
    </source>
</evidence>
<dbReference type="InterPro" id="IPR049398">
    <property type="entry name" value="ETF-QO/FixC_UQ-bd"/>
</dbReference>
<evidence type="ECO:0000256" key="15">
    <source>
        <dbReference type="ARBA" id="ARBA00023004"/>
    </source>
</evidence>
<dbReference type="GO" id="GO:0005743">
    <property type="term" value="C:mitochondrial inner membrane"/>
    <property type="evidence" value="ECO:0007669"/>
    <property type="project" value="UniProtKB-SubCell"/>
</dbReference>
<sequence>MLSRFSTVPLTSTIAKRTATVAGTTPTTARLTPAIASLSSTNASASTSRTFSSQRTAQHDSLRNTQLASAMISSARLFSTSARTAQATPIEDEEAFDLSTVERVADEVDVCIVGGGPAGLSAAIRLMKKAQEEGKEIRVVVLEKGAEIGAHILSGAVIETRALDELIPDWKELGAPLNQEATSDSMRWLTLTGSFPMPHPPQMSNKGNYVISLSKLTRWLAEQAEELGVEIYPGFAGAEILWTEDGKGVKGVVTNDIGLDKNFKPKDSFEPGMEFHAKVTLFAEGAHGSLSKKVINKLNLREGKDPQTYGLGVKEVWKIKKEKHEPGRIQHTLGWPLDNSTYGGTWLYHMEDEMVSLGIVVGLDYLNPYISPFRELQRLKHHPIFADLLEGGECIAYGARALNEGGYQSIPKLSFPGGGLIGCSAGFLNVPKIKGQFCVCRTHTAMKSGILAADETFKALSALPEDYDQSSAESVDISSYEAAFEDSWVAKELKEIRNLRPSFHNPFGNWGGIMYSGLDSLILKGRVPWTFHHPQEDFESTKPASRDFTPIDYPAPDGVLSFDILTQVSRTGTNHAENQPVHLHLKDSARASHVRDNIEQFDGLLGRVCPAAVYEYLDADGKDADAVGKKLVINSQNCIHCKTCSIKVPTQDIEWRVLACAGASLFSNLRSHNADVFLLSETGRPSPERVAQWTQECQDLKLSALFTPFNNTAILWKSDSVAITFDPESPPNTLRASFSFPDRVTDATFCVGDSKLRVVSIYAPSSDKPDKKRFLSHLSTALRQVVRNEPSPPALLVGGDWNCVESQPLDSENQNGTNYGGQEMRDLATANNLFDAYRLHHPKGRATTNRSAPGTCRRLDRIYVSPDWVDLFHDHKIWAPVLKSTHSMVVAPFQVPGAIDIGPGKFKLGLHVIEGDATCEYLTSTVQTLYNEALLQTPNDPPAAWTSTKHRLLPELQALARTFARFRRGGSEQERADHSRYGAALRSRLDPSLAGPSSIFIRLRKVRASDLIPSLTVNDVVHSDPDSMLGAASDYFERVYEDRPIDDAALKAIIDGLASTRLSPADSLKLEEAYPLEEMTKAQAAFLCAVGLGPKARQWYRATYTNQSASIFLNGWLSATFDILSGVRQDDPLAPSLFVLAIEGFACQIRLRVKGIDIAGLQNVRELLFADDACCALHNLSDLDHLNRAIELYERASASKLSNVKSFLYPLGAFRDRSIAPDLGTWRLSDSQFRYLGIQVGVEIAEDAGWEDVKASTIARIRSIPMYDLPYAAKCSIINIYCYTKILYYSRFLPAPKSVVKEIEEAAMLAIHGRASDGTQRRPKVSRSRLCTPLDHGGFGLIDLPRRLAIDHAKWVFQLRAPDGCFTRHLFDIRIRLQAPNEPTPFTLSRPAPNQHRCPWIWIWWAYFCHPPPKWDHAVRKTTKLLPARWVRYFEAWALVTTLNPPELSKSQNLEQWATHVLYFPAGHGIQLSVNPTLFRGPDGEVMTPSSFVNASKRHQVFIFPPIFPKGHQKVFDLPEQRWNAWWKALRKVRRVHSDAEDTGHLLSLGSLHPGSQVASPTSPHPNNRSTSCVMCLSEAPECLVHLAVGCPFARRLWSALSPTPHPVFVDFVCPVVSRSERRLVELRVLFFHSIWKLCRRRRFSSDLLEPITETEFEGLRASIQESKGRLVSL</sequence>
<keyword evidence="7" id="KW-0813">Transport</keyword>
<dbReference type="InterPro" id="IPR007859">
    <property type="entry name" value="ETF-QO/FixX_C"/>
</dbReference>
<evidence type="ECO:0000256" key="20">
    <source>
        <dbReference type="ARBA" id="ARBA00032754"/>
    </source>
</evidence>
<dbReference type="InterPro" id="IPR002938">
    <property type="entry name" value="FAD-bd"/>
</dbReference>
<evidence type="ECO:0000313" key="25">
    <source>
        <dbReference type="EMBL" id="SGY94061.1"/>
    </source>
</evidence>
<keyword evidence="8" id="KW-0285">Flavoprotein</keyword>
<gene>
    <name evidence="25" type="primary">BQ5605_C037g11625</name>
    <name evidence="25" type="ORF">BQ5605_C037G11625</name>
</gene>
<dbReference type="InterPro" id="IPR036691">
    <property type="entry name" value="Endo/exonu/phosph_ase_sf"/>
</dbReference>
<comment type="cofactor">
    <cofactor evidence="2">
        <name>FAD</name>
        <dbReference type="ChEBI" id="CHEBI:57692"/>
    </cofactor>
</comment>
<keyword evidence="11" id="KW-0274">FAD</keyword>
<dbReference type="SUPFAM" id="SSF54373">
    <property type="entry name" value="FAD-linked reductases, C-terminal domain"/>
    <property type="match status" value="1"/>
</dbReference>
<evidence type="ECO:0000313" key="26">
    <source>
        <dbReference type="Proteomes" id="UP000249464"/>
    </source>
</evidence>
<keyword evidence="19" id="KW-0472">Membrane</keyword>
<evidence type="ECO:0000256" key="1">
    <source>
        <dbReference type="ARBA" id="ARBA00001966"/>
    </source>
</evidence>
<dbReference type="Pfam" id="PF05187">
    <property type="entry name" value="Fer4_ETF_QO"/>
    <property type="match status" value="1"/>
</dbReference>
<dbReference type="EC" id="1.5.5.1" evidence="6"/>
<keyword evidence="9" id="KW-0479">Metal-binding</keyword>
<keyword evidence="26" id="KW-1185">Reference proteome</keyword>
<evidence type="ECO:0000256" key="11">
    <source>
        <dbReference type="ARBA" id="ARBA00022827"/>
    </source>
</evidence>
<reference evidence="25 26" key="1">
    <citation type="submission" date="2016-11" db="EMBL/GenBank/DDBJ databases">
        <authorList>
            <person name="Jaros S."/>
            <person name="Januszkiewicz K."/>
            <person name="Wedrychowicz H."/>
        </authorList>
    </citation>
    <scope>NUCLEOTIDE SEQUENCE [LARGE SCALE GENOMIC DNA]</scope>
</reference>
<dbReference type="GO" id="GO:0051536">
    <property type="term" value="F:iron-sulfur cluster binding"/>
    <property type="evidence" value="ECO:0007669"/>
    <property type="project" value="UniProtKB-KW"/>
</dbReference>
<comment type="catalytic activity">
    <reaction evidence="21">
        <text>a ubiquinone + reduced [electron-transfer flavoprotein] = a ubiquinol + oxidized [electron-transfer flavoprotein] + H(+)</text>
        <dbReference type="Rhea" id="RHEA:24052"/>
        <dbReference type="Rhea" id="RHEA-COMP:9565"/>
        <dbReference type="Rhea" id="RHEA-COMP:9566"/>
        <dbReference type="Rhea" id="RHEA-COMP:10685"/>
        <dbReference type="Rhea" id="RHEA-COMP:10686"/>
        <dbReference type="ChEBI" id="CHEBI:15378"/>
        <dbReference type="ChEBI" id="CHEBI:16389"/>
        <dbReference type="ChEBI" id="CHEBI:17976"/>
        <dbReference type="ChEBI" id="CHEBI:57692"/>
        <dbReference type="ChEBI" id="CHEBI:58307"/>
        <dbReference type="EC" id="1.5.5.1"/>
    </reaction>
</comment>
<evidence type="ECO:0000256" key="12">
    <source>
        <dbReference type="ARBA" id="ARBA00022946"/>
    </source>
</evidence>
<evidence type="ECO:0000256" key="14">
    <source>
        <dbReference type="ARBA" id="ARBA00023002"/>
    </source>
</evidence>
<dbReference type="GO" id="GO:0046872">
    <property type="term" value="F:metal ion binding"/>
    <property type="evidence" value="ECO:0007669"/>
    <property type="project" value="UniProtKB-KW"/>
</dbReference>
<evidence type="ECO:0000256" key="10">
    <source>
        <dbReference type="ARBA" id="ARBA00022792"/>
    </source>
</evidence>
<keyword evidence="16" id="KW-0411">Iron-sulfur</keyword>
<dbReference type="GO" id="GO:0004174">
    <property type="term" value="F:electron-transferring-flavoprotein dehydrogenase activity"/>
    <property type="evidence" value="ECO:0007669"/>
    <property type="project" value="UniProtKB-EC"/>
</dbReference>
<accession>A0A2X0N1W3</accession>
<evidence type="ECO:0000259" key="24">
    <source>
        <dbReference type="PROSITE" id="PS51379"/>
    </source>
</evidence>
<evidence type="ECO:0000256" key="21">
    <source>
        <dbReference type="ARBA" id="ARBA00052682"/>
    </source>
</evidence>
<dbReference type="GO" id="GO:0071949">
    <property type="term" value="F:FAD binding"/>
    <property type="evidence" value="ECO:0007669"/>
    <property type="project" value="InterPro"/>
</dbReference>
<comment type="subcellular location">
    <subcellularLocation>
        <location evidence="4">Mitochondrion inner membrane</location>
    </subcellularLocation>
</comment>
<dbReference type="InterPro" id="IPR017896">
    <property type="entry name" value="4Fe4S_Fe-S-bd"/>
</dbReference>
<evidence type="ECO:0000256" key="5">
    <source>
        <dbReference type="ARBA" id="ARBA00006796"/>
    </source>
</evidence>
<dbReference type="FunFam" id="3.30.70.20:FF:000015">
    <property type="entry name" value="Electron transfer flavoprotein-ubiquinone oxidoreductase"/>
    <property type="match status" value="1"/>
</dbReference>
<comment type="cofactor">
    <cofactor evidence="1">
        <name>[4Fe-4S] cluster</name>
        <dbReference type="ChEBI" id="CHEBI:49883"/>
    </cofactor>
</comment>
<dbReference type="Pfam" id="PF21162">
    <property type="entry name" value="ETFQO_UQ-bd"/>
    <property type="match status" value="1"/>
</dbReference>
<dbReference type="Pfam" id="PF01494">
    <property type="entry name" value="FAD_binding_3"/>
    <property type="match status" value="1"/>
</dbReference>
<evidence type="ECO:0000256" key="13">
    <source>
        <dbReference type="ARBA" id="ARBA00022982"/>
    </source>
</evidence>
<evidence type="ECO:0000256" key="9">
    <source>
        <dbReference type="ARBA" id="ARBA00022723"/>
    </source>
</evidence>
<comment type="similarity">
    <text evidence="5">Belongs to the ETF-QO/FixC family.</text>
</comment>
<dbReference type="CDD" id="cd09076">
    <property type="entry name" value="L1-EN"/>
    <property type="match status" value="1"/>
</dbReference>
<feature type="domain" description="4Fe-4S ferredoxin-type" evidence="24">
    <location>
        <begin position="629"/>
        <end position="658"/>
    </location>
</feature>
<keyword evidence="13" id="KW-0249">Electron transport</keyword>
<keyword evidence="14" id="KW-0560">Oxidoreductase</keyword>
<protein>
    <recommendedName>
        <fullName evidence="22">Probable electron transfer flavoprotein-ubiquinone oxidoreductase, mitochondrial</fullName>
        <ecNumber evidence="6">1.5.5.1</ecNumber>
    </recommendedName>
    <alternativeName>
        <fullName evidence="20">Electron-transferring-flavoprotein dehydrogenase</fullName>
    </alternativeName>
</protein>
<dbReference type="Gene3D" id="3.60.10.10">
    <property type="entry name" value="Endonuclease/exonuclease/phosphatase"/>
    <property type="match status" value="1"/>
</dbReference>
<evidence type="ECO:0000256" key="6">
    <source>
        <dbReference type="ARBA" id="ARBA00012696"/>
    </source>
</evidence>
<dbReference type="Gene3D" id="3.30.9.90">
    <property type="match status" value="1"/>
</dbReference>
<evidence type="ECO:0000256" key="18">
    <source>
        <dbReference type="ARBA" id="ARBA00023128"/>
    </source>
</evidence>
<dbReference type="STRING" id="796604.A0A2X0N1W3"/>
<evidence type="ECO:0000256" key="22">
    <source>
        <dbReference type="ARBA" id="ARBA00068100"/>
    </source>
</evidence>
<dbReference type="PANTHER" id="PTHR10617">
    <property type="entry name" value="ELECTRON TRANSFER FLAVOPROTEIN-UBIQUINONE OXIDOREDUCTASE"/>
    <property type="match status" value="1"/>
</dbReference>
<dbReference type="Proteomes" id="UP000249464">
    <property type="component" value="Unassembled WGS sequence"/>
</dbReference>
<keyword evidence="15" id="KW-0408">Iron</keyword>
<dbReference type="SUPFAM" id="SSF56219">
    <property type="entry name" value="DNase I-like"/>
    <property type="match status" value="1"/>
</dbReference>
<evidence type="ECO:0000256" key="2">
    <source>
        <dbReference type="ARBA" id="ARBA00001974"/>
    </source>
</evidence>
<dbReference type="Gene3D" id="3.50.50.60">
    <property type="entry name" value="FAD/NAD(P)-binding domain"/>
    <property type="match status" value="1"/>
</dbReference>
<dbReference type="EMBL" id="FQNC01000062">
    <property type="protein sequence ID" value="SGY94061.1"/>
    <property type="molecule type" value="Genomic_DNA"/>
</dbReference>
<dbReference type="InterPro" id="IPR005135">
    <property type="entry name" value="Endo/exonuclease/phosphatase"/>
</dbReference>
<comment type="function">
    <text evidence="3">Accepts electrons from ETF and reduces ubiquinone.</text>
</comment>
<dbReference type="SUPFAM" id="SSF51905">
    <property type="entry name" value="FAD/NAD(P)-binding domain"/>
    <property type="match status" value="1"/>
</dbReference>
<evidence type="ECO:0000256" key="4">
    <source>
        <dbReference type="ARBA" id="ARBA00004273"/>
    </source>
</evidence>
<evidence type="ECO:0000256" key="8">
    <source>
        <dbReference type="ARBA" id="ARBA00022630"/>
    </source>
</evidence>
<evidence type="ECO:0000256" key="3">
    <source>
        <dbReference type="ARBA" id="ARBA00002819"/>
    </source>
</evidence>
<dbReference type="InterPro" id="IPR036188">
    <property type="entry name" value="FAD/NAD-bd_sf"/>
</dbReference>
<dbReference type="InterPro" id="IPR040156">
    <property type="entry name" value="ETF-QO"/>
</dbReference>
<dbReference type="PANTHER" id="PTHR10617:SF107">
    <property type="entry name" value="ELECTRON TRANSFER FLAVOPROTEIN-UBIQUINONE OXIDOREDUCTASE, MITOCHONDRIAL"/>
    <property type="match status" value="1"/>
</dbReference>
<keyword evidence="12" id="KW-0809">Transit peptide</keyword>
<feature type="compositionally biased region" description="Low complexity" evidence="23">
    <location>
        <begin position="40"/>
        <end position="56"/>
    </location>
</feature>
<evidence type="ECO:0000256" key="17">
    <source>
        <dbReference type="ARBA" id="ARBA00023075"/>
    </source>
</evidence>
<feature type="region of interest" description="Disordered" evidence="23">
    <location>
        <begin position="40"/>
        <end position="60"/>
    </location>
</feature>
<keyword evidence="17" id="KW-0830">Ubiquinone</keyword>
<dbReference type="PROSITE" id="PS51379">
    <property type="entry name" value="4FE4S_FER_2"/>
    <property type="match status" value="1"/>
</dbReference>
<dbReference type="Gene3D" id="3.30.70.20">
    <property type="match status" value="1"/>
</dbReference>
<proteinExistence type="inferred from homology"/>
<evidence type="ECO:0000256" key="19">
    <source>
        <dbReference type="ARBA" id="ARBA00023136"/>
    </source>
</evidence>
<name>A0A2X0N1W3_9BASI</name>
<keyword evidence="18" id="KW-0496">Mitochondrion</keyword>
<evidence type="ECO:0000256" key="23">
    <source>
        <dbReference type="SAM" id="MobiDB-lite"/>
    </source>
</evidence>
<keyword evidence="10" id="KW-0999">Mitochondrion inner membrane</keyword>
<dbReference type="SUPFAM" id="SSF54862">
    <property type="entry name" value="4Fe-4S ferredoxins"/>
    <property type="match status" value="1"/>
</dbReference>
<evidence type="ECO:0000256" key="16">
    <source>
        <dbReference type="ARBA" id="ARBA00023014"/>
    </source>
</evidence>
<dbReference type="Pfam" id="PF03372">
    <property type="entry name" value="Exo_endo_phos"/>
    <property type="match status" value="1"/>
</dbReference>
<organism evidence="25 26">
    <name type="scientific">Microbotryum silenes-dioicae</name>
    <dbReference type="NCBI Taxonomy" id="796604"/>
    <lineage>
        <taxon>Eukaryota</taxon>
        <taxon>Fungi</taxon>
        <taxon>Dikarya</taxon>
        <taxon>Basidiomycota</taxon>
        <taxon>Pucciniomycotina</taxon>
        <taxon>Microbotryomycetes</taxon>
        <taxon>Microbotryales</taxon>
        <taxon>Microbotryaceae</taxon>
        <taxon>Microbotryum</taxon>
    </lineage>
</organism>